<dbReference type="PROSITE" id="PS51779">
    <property type="entry name" value="POTRA"/>
    <property type="match status" value="1"/>
</dbReference>
<keyword evidence="6 8" id="KW-0472">Membrane</keyword>
<dbReference type="InterPro" id="IPR026580">
    <property type="entry name" value="DivIB"/>
</dbReference>
<dbReference type="HAMAP" id="MF_00912">
    <property type="entry name" value="DivIB"/>
    <property type="match status" value="1"/>
</dbReference>
<comment type="similarity">
    <text evidence="8">Belongs to the FtsQ/DivIB family. DivIB subfamily.</text>
</comment>
<evidence type="ECO:0000256" key="7">
    <source>
        <dbReference type="ARBA" id="ARBA00023306"/>
    </source>
</evidence>
<comment type="caution">
    <text evidence="10">The sequence shown here is derived from an EMBL/GenBank/DDBJ whole genome shotgun (WGS) entry which is preliminary data.</text>
</comment>
<keyword evidence="2 8" id="KW-1003">Cell membrane</keyword>
<comment type="subcellular location">
    <subcellularLocation>
        <location evidence="8">Cell membrane</location>
        <topology evidence="8">Single-pass type II membrane protein</topology>
    </subcellularLocation>
    <subcellularLocation>
        <location evidence="1">Membrane</location>
    </subcellularLocation>
    <text evidence="8">Localizes to the division septum.</text>
</comment>
<evidence type="ECO:0000256" key="1">
    <source>
        <dbReference type="ARBA" id="ARBA00004370"/>
    </source>
</evidence>
<evidence type="ECO:0000313" key="10">
    <source>
        <dbReference type="EMBL" id="GAA0460626.1"/>
    </source>
</evidence>
<dbReference type="Proteomes" id="UP001500740">
    <property type="component" value="Unassembled WGS sequence"/>
</dbReference>
<dbReference type="InterPro" id="IPR034746">
    <property type="entry name" value="POTRA"/>
</dbReference>
<sequence>MADKKIVSIEDRIPQLKQARKKKANRRFIFYLTLIISLILIIVYMQSPLSHVKSVEVTNNEAVNEENIIDLADINKDQSFWNISADDLTERITEHPEIEHAEVKRSWYNTFVISVQEFTRVAYQRDGDYFYPVLQNGDRLNEVQLDHPREDAPLLHGFEEEPLKELAEQLALIPQSVSLLISEIYWEPEEHNSEQIRLFTTDGQEVIGAISNFSSKMEAYPSIASQLNDDIEGVLHLDVGAYFVPYDNEDLDELDEVEELDYDEEV</sequence>
<dbReference type="InterPro" id="IPR050487">
    <property type="entry name" value="FtsQ_DivIB"/>
</dbReference>
<evidence type="ECO:0000256" key="6">
    <source>
        <dbReference type="ARBA" id="ARBA00023136"/>
    </source>
</evidence>
<dbReference type="Pfam" id="PF08478">
    <property type="entry name" value="POTRA_1"/>
    <property type="match status" value="1"/>
</dbReference>
<dbReference type="RefSeq" id="WP_343782831.1">
    <property type="nucleotide sequence ID" value="NZ_BAAACZ010000011.1"/>
</dbReference>
<comment type="function">
    <text evidence="8">Cell division protein that may be involved in stabilizing or promoting the assembly of the division complex.</text>
</comment>
<dbReference type="Pfam" id="PF03799">
    <property type="entry name" value="FtsQ_DivIB_C"/>
    <property type="match status" value="1"/>
</dbReference>
<dbReference type="PANTHER" id="PTHR37820">
    <property type="entry name" value="CELL DIVISION PROTEIN DIVIB"/>
    <property type="match status" value="1"/>
</dbReference>
<evidence type="ECO:0000259" key="9">
    <source>
        <dbReference type="PROSITE" id="PS51779"/>
    </source>
</evidence>
<proteinExistence type="inferred from homology"/>
<evidence type="ECO:0000256" key="5">
    <source>
        <dbReference type="ARBA" id="ARBA00022989"/>
    </source>
</evidence>
<dbReference type="Gene3D" id="3.40.50.10960">
    <property type="match status" value="1"/>
</dbReference>
<protein>
    <recommendedName>
        <fullName evidence="8">Cell division protein DivIB</fullName>
    </recommendedName>
</protein>
<keyword evidence="11" id="KW-1185">Reference proteome</keyword>
<evidence type="ECO:0000256" key="8">
    <source>
        <dbReference type="HAMAP-Rule" id="MF_00912"/>
    </source>
</evidence>
<dbReference type="PANTHER" id="PTHR37820:SF1">
    <property type="entry name" value="CELL DIVISION PROTEIN FTSQ"/>
    <property type="match status" value="1"/>
</dbReference>
<evidence type="ECO:0000256" key="4">
    <source>
        <dbReference type="ARBA" id="ARBA00022692"/>
    </source>
</evidence>
<evidence type="ECO:0000313" key="11">
    <source>
        <dbReference type="Proteomes" id="UP001500740"/>
    </source>
</evidence>
<dbReference type="GO" id="GO:0051301">
    <property type="term" value="P:cell division"/>
    <property type="evidence" value="ECO:0007669"/>
    <property type="project" value="UniProtKB-KW"/>
</dbReference>
<dbReference type="Gene3D" id="3.10.20.310">
    <property type="entry name" value="membrane protein fhac"/>
    <property type="match status" value="1"/>
</dbReference>
<dbReference type="EMBL" id="BAAACZ010000011">
    <property type="protein sequence ID" value="GAA0460626.1"/>
    <property type="molecule type" value="Genomic_DNA"/>
</dbReference>
<keyword evidence="7 8" id="KW-0131">Cell cycle</keyword>
<dbReference type="InterPro" id="IPR013685">
    <property type="entry name" value="POTRA_FtsQ_type"/>
</dbReference>
<accession>A0ABN0ZVR8</accession>
<keyword evidence="3 8" id="KW-0132">Cell division</keyword>
<reference evidence="10 11" key="1">
    <citation type="journal article" date="2019" name="Int. J. Syst. Evol. Microbiol.">
        <title>The Global Catalogue of Microorganisms (GCM) 10K type strain sequencing project: providing services to taxonomists for standard genome sequencing and annotation.</title>
        <authorList>
            <consortium name="The Broad Institute Genomics Platform"/>
            <consortium name="The Broad Institute Genome Sequencing Center for Infectious Disease"/>
            <person name="Wu L."/>
            <person name="Ma J."/>
        </authorList>
    </citation>
    <scope>NUCLEOTIDE SEQUENCE [LARGE SCALE GENOMIC DNA]</scope>
    <source>
        <strain evidence="10 11">JCM 14193</strain>
    </source>
</reference>
<keyword evidence="5 8" id="KW-1133">Transmembrane helix</keyword>
<name>A0ABN0ZVR8_9BACI</name>
<keyword evidence="4 8" id="KW-0812">Transmembrane</keyword>
<feature type="domain" description="POTRA" evidence="9">
    <location>
        <begin position="50"/>
        <end position="118"/>
    </location>
</feature>
<gene>
    <name evidence="8 10" type="primary">divIB</name>
    <name evidence="10" type="ORF">GCM10008935_14980</name>
</gene>
<organism evidence="10 11">
    <name type="scientific">Alkalibacillus silvisoli</name>
    <dbReference type="NCBI Taxonomy" id="392823"/>
    <lineage>
        <taxon>Bacteria</taxon>
        <taxon>Bacillati</taxon>
        <taxon>Bacillota</taxon>
        <taxon>Bacilli</taxon>
        <taxon>Bacillales</taxon>
        <taxon>Bacillaceae</taxon>
        <taxon>Alkalibacillus</taxon>
    </lineage>
</organism>
<evidence type="ECO:0000256" key="2">
    <source>
        <dbReference type="ARBA" id="ARBA00022475"/>
    </source>
</evidence>
<dbReference type="InterPro" id="IPR005548">
    <property type="entry name" value="Cell_div_FtsQ/DivIB_C"/>
</dbReference>
<evidence type="ECO:0000256" key="3">
    <source>
        <dbReference type="ARBA" id="ARBA00022618"/>
    </source>
</evidence>
<feature type="transmembrane region" description="Helical" evidence="8">
    <location>
        <begin position="28"/>
        <end position="45"/>
    </location>
</feature>